<feature type="transmembrane region" description="Helical" evidence="1">
    <location>
        <begin position="97"/>
        <end position="119"/>
    </location>
</feature>
<feature type="transmembrane region" description="Helical" evidence="1">
    <location>
        <begin position="377"/>
        <end position="406"/>
    </location>
</feature>
<feature type="transmembrane region" description="Helical" evidence="1">
    <location>
        <begin position="42"/>
        <end position="61"/>
    </location>
</feature>
<feature type="transmembrane region" description="Helical" evidence="1">
    <location>
        <begin position="193"/>
        <end position="219"/>
    </location>
</feature>
<organism evidence="3 4">
    <name type="scientific">Chloroflexus islandicus</name>
    <dbReference type="NCBI Taxonomy" id="1707952"/>
    <lineage>
        <taxon>Bacteria</taxon>
        <taxon>Bacillati</taxon>
        <taxon>Chloroflexota</taxon>
        <taxon>Chloroflexia</taxon>
        <taxon>Chloroflexales</taxon>
        <taxon>Chloroflexineae</taxon>
        <taxon>Chloroflexaceae</taxon>
        <taxon>Chloroflexus</taxon>
    </lineage>
</organism>
<dbReference type="InterPro" id="IPR010656">
    <property type="entry name" value="DctM"/>
</dbReference>
<feature type="transmembrane region" description="Helical" evidence="1">
    <location>
        <begin position="577"/>
        <end position="600"/>
    </location>
</feature>
<dbReference type="EMBL" id="LWQS01000038">
    <property type="protein sequence ID" value="OAN47237.1"/>
    <property type="molecule type" value="Genomic_DNA"/>
</dbReference>
<comment type="caution">
    <text evidence="3">The sequence shown here is derived from an EMBL/GenBank/DDBJ whole genome shotgun (WGS) entry which is preliminary data.</text>
</comment>
<dbReference type="Proteomes" id="UP000078287">
    <property type="component" value="Unassembled WGS sequence"/>
</dbReference>
<feature type="transmembrane region" description="Helical" evidence="1">
    <location>
        <begin position="131"/>
        <end position="148"/>
    </location>
</feature>
<dbReference type="OrthoDB" id="9759894at2"/>
<feature type="transmembrane region" description="Helical" evidence="1">
    <location>
        <begin position="73"/>
        <end position="91"/>
    </location>
</feature>
<feature type="transmembrane region" description="Helical" evidence="1">
    <location>
        <begin position="528"/>
        <end position="557"/>
    </location>
</feature>
<feature type="transmembrane region" description="Helical" evidence="1">
    <location>
        <begin position="320"/>
        <end position="344"/>
    </location>
</feature>
<keyword evidence="1" id="KW-1133">Transmembrane helix</keyword>
<dbReference type="PANTHER" id="PTHR43849:SF2">
    <property type="entry name" value="BLL3936 PROTEIN"/>
    <property type="match status" value="1"/>
</dbReference>
<dbReference type="AlphaFoldDB" id="A0A178MGG5"/>
<feature type="transmembrane region" description="Helical" evidence="1">
    <location>
        <begin position="250"/>
        <end position="276"/>
    </location>
</feature>
<dbReference type="PANTHER" id="PTHR43849">
    <property type="entry name" value="BLL3936 PROTEIN"/>
    <property type="match status" value="1"/>
</dbReference>
<feature type="transmembrane region" description="Helical" evidence="1">
    <location>
        <begin position="660"/>
        <end position="685"/>
    </location>
</feature>
<feature type="transmembrane region" description="Helical" evidence="1">
    <location>
        <begin position="697"/>
        <end position="713"/>
    </location>
</feature>
<evidence type="ECO:0000256" key="1">
    <source>
        <dbReference type="SAM" id="Phobius"/>
    </source>
</evidence>
<evidence type="ECO:0000313" key="4">
    <source>
        <dbReference type="Proteomes" id="UP000078287"/>
    </source>
</evidence>
<dbReference type="RefSeq" id="WP_066784114.1">
    <property type="nucleotide sequence ID" value="NZ_LWQS01000038.1"/>
</dbReference>
<feature type="transmembrane region" description="Helical" evidence="1">
    <location>
        <begin position="490"/>
        <end position="516"/>
    </location>
</feature>
<proteinExistence type="predicted"/>
<dbReference type="Pfam" id="PF06808">
    <property type="entry name" value="DctM"/>
    <property type="match status" value="1"/>
</dbReference>
<dbReference type="NCBIfam" id="TIGR02123">
    <property type="entry name" value="TRAP_fused"/>
    <property type="match status" value="1"/>
</dbReference>
<feature type="transmembrane region" description="Helical" evidence="1">
    <location>
        <begin position="418"/>
        <end position="438"/>
    </location>
</feature>
<dbReference type="InterPro" id="IPR011853">
    <property type="entry name" value="TRAP_DctM-Dct_fused"/>
</dbReference>
<dbReference type="STRING" id="1707952.A6A03_00385"/>
<name>A0A178MGG5_9CHLR</name>
<evidence type="ECO:0000313" key="3">
    <source>
        <dbReference type="EMBL" id="OAN47237.1"/>
    </source>
</evidence>
<keyword evidence="1" id="KW-0472">Membrane</keyword>
<feature type="transmembrane region" description="Helical" evidence="1">
    <location>
        <begin position="154"/>
        <end position="173"/>
    </location>
</feature>
<keyword evidence="4" id="KW-1185">Reference proteome</keyword>
<feature type="domain" description="TRAP C4-dicarboxylate transport system permease DctM subunit" evidence="2">
    <location>
        <begin position="139"/>
        <end position="458"/>
    </location>
</feature>
<feature type="transmembrane region" description="Helical" evidence="1">
    <location>
        <begin position="288"/>
        <end position="314"/>
    </location>
</feature>
<keyword evidence="1" id="KW-0812">Transmembrane</keyword>
<reference evidence="3 4" key="1">
    <citation type="submission" date="2016-04" db="EMBL/GenBank/DDBJ databases">
        <title>Chloroflexus islandicus sp. nov., a thermophilic filamentous anoxygenic phototrophic bacterium from geyser Strokkur (Iceland).</title>
        <authorList>
            <person name="Gaisin V.A."/>
            <person name="Kalashnikov A.M."/>
            <person name="Sukhacheva M.V."/>
            <person name="Grouzdev D.S."/>
            <person name="Ivanov T.M."/>
            <person name="Kuznetsov B."/>
            <person name="Gorlenko V.M."/>
        </authorList>
    </citation>
    <scope>NUCLEOTIDE SEQUENCE [LARGE SCALE GENOMIC DNA]</scope>
    <source>
        <strain evidence="4">isl-2</strain>
    </source>
</reference>
<sequence>MSAAANPPNAGLPDAEEISREKVEQLIEEFESESATRKLNGVWAWIGGIIAASLSVYALYWTQAIITTQVYRATFLMLVLVLTFLYYPFRAKSRTNVAWYDIVLVALSVASMVYLSLYFREALQRVTQPTPIELVMGGIMLLLVIEATRRTTGLALTLVAIGAILYALFGYLVPEPFDHRGISLQRLIGTNYLTLQGVFGVPLDVAATFIVLFTIYGAVLEYSGAGKFFIDWSFAALGKSKSSAGPGRTVAAAGFLLGTVSGSGVATTVTLSSLSWPMLRKAGYDRTVAAGMLSASGIGATLSPPTLGAAAFLIAEYLDISYLDVLIMAMVPTILYYLSIFLMIEADSRLLHTRPVDIKTEPLWDLTKKFGYHFSSLFAVAILMAIGLTPFMAVYWSIVIAFLLSFLRPETRLTSLKALAAGAALAAVLMLLEVTGVLPRMRPSVAIFWGMMLTIGIAAAIALYRRVKNIPGEDENMRILRALEYGGRSVISIAATTACAGIIVSVVTLTGLGLKISGMIVNLGGGNILFTIFFAAVAVWVLGLAVPVTASYILAAVMIVPALRQVGVPEPAAHMFIFYYAVLADVSPPTALAPMAAAAITGGKPWPTMFMAWKYCMPAFLVPFMFTLTIDGASLLLLLPKMGQAANEVALAFQPAWYETLAAGGWVTIAITFLTSCVAVGALAVAFGGWLFQQANLIERIIMAIAGLAMLYADLGADTVGFSLFIAGLIIHVIRIRFLRKPQSAETAPQLGETQQ</sequence>
<evidence type="ECO:0000259" key="2">
    <source>
        <dbReference type="Pfam" id="PF06808"/>
    </source>
</evidence>
<gene>
    <name evidence="3" type="ORF">A6A03_00385</name>
</gene>
<feature type="transmembrane region" description="Helical" evidence="1">
    <location>
        <begin position="445"/>
        <end position="464"/>
    </location>
</feature>
<protein>
    <submittedName>
        <fullName evidence="3">C4-dicarboxylate ABC transporter permease</fullName>
    </submittedName>
</protein>
<accession>A0A178MGG5</accession>
<feature type="transmembrane region" description="Helical" evidence="1">
    <location>
        <begin position="620"/>
        <end position="640"/>
    </location>
</feature>